<evidence type="ECO:0000313" key="3">
    <source>
        <dbReference type="EMBL" id="KAK0745324.1"/>
    </source>
</evidence>
<feature type="transmembrane region" description="Helical" evidence="2">
    <location>
        <begin position="116"/>
        <end position="135"/>
    </location>
</feature>
<feature type="compositionally biased region" description="Pro residues" evidence="1">
    <location>
        <begin position="70"/>
        <end position="79"/>
    </location>
</feature>
<evidence type="ECO:0000313" key="4">
    <source>
        <dbReference type="Proteomes" id="UP001172159"/>
    </source>
</evidence>
<sequence length="136" mass="15255">MFIFRNKGLTRRGIYQGGRERGSTSQRFDNIDDKLDDIISRVTTISNHITTFEAARQYELEAAIPVARPNWPPVAPRPSTPEEHPENHEVQLAQEGPDDGRGGVILNRLPFTPGNIVIVLLVVFSLLGLLLLLSWE</sequence>
<name>A0AA40ETQ7_9PEZI</name>
<evidence type="ECO:0000256" key="2">
    <source>
        <dbReference type="SAM" id="Phobius"/>
    </source>
</evidence>
<keyword evidence="2" id="KW-0472">Membrane</keyword>
<keyword evidence="4" id="KW-1185">Reference proteome</keyword>
<feature type="compositionally biased region" description="Basic and acidic residues" evidence="1">
    <location>
        <begin position="80"/>
        <end position="89"/>
    </location>
</feature>
<dbReference type="EMBL" id="JAUKTV010000002">
    <property type="protein sequence ID" value="KAK0745324.1"/>
    <property type="molecule type" value="Genomic_DNA"/>
</dbReference>
<reference evidence="3" key="1">
    <citation type="submission" date="2023-06" db="EMBL/GenBank/DDBJ databases">
        <title>Genome-scale phylogeny and comparative genomics of the fungal order Sordariales.</title>
        <authorList>
            <consortium name="Lawrence Berkeley National Laboratory"/>
            <person name="Hensen N."/>
            <person name="Bonometti L."/>
            <person name="Westerberg I."/>
            <person name="Brannstrom I.O."/>
            <person name="Guillou S."/>
            <person name="Cros-Aarteil S."/>
            <person name="Calhoun S."/>
            <person name="Haridas S."/>
            <person name="Kuo A."/>
            <person name="Mondo S."/>
            <person name="Pangilinan J."/>
            <person name="Riley R."/>
            <person name="Labutti K."/>
            <person name="Andreopoulos B."/>
            <person name="Lipzen A."/>
            <person name="Chen C."/>
            <person name="Yanf M."/>
            <person name="Daum C."/>
            <person name="Ng V."/>
            <person name="Clum A."/>
            <person name="Steindorff A."/>
            <person name="Ohm R."/>
            <person name="Martin F."/>
            <person name="Silar P."/>
            <person name="Natvig D."/>
            <person name="Lalanne C."/>
            <person name="Gautier V."/>
            <person name="Ament-Velasquez S.L."/>
            <person name="Kruys A."/>
            <person name="Hutchinson M.I."/>
            <person name="Powell A.J."/>
            <person name="Barry K."/>
            <person name="Miller A.N."/>
            <person name="Grigoriev I.V."/>
            <person name="Debuchy R."/>
            <person name="Gladieux P."/>
            <person name="Thoren M.H."/>
            <person name="Johannesson H."/>
        </authorList>
    </citation>
    <scope>NUCLEOTIDE SEQUENCE</scope>
    <source>
        <strain evidence="3">CBS 540.89</strain>
    </source>
</reference>
<gene>
    <name evidence="3" type="ORF">B0T21DRAFT_345396</name>
</gene>
<evidence type="ECO:0000256" key="1">
    <source>
        <dbReference type="SAM" id="MobiDB-lite"/>
    </source>
</evidence>
<comment type="caution">
    <text evidence="3">The sequence shown here is derived from an EMBL/GenBank/DDBJ whole genome shotgun (WGS) entry which is preliminary data.</text>
</comment>
<dbReference type="AlphaFoldDB" id="A0AA40ETQ7"/>
<proteinExistence type="predicted"/>
<dbReference type="Proteomes" id="UP001172159">
    <property type="component" value="Unassembled WGS sequence"/>
</dbReference>
<accession>A0AA40ETQ7</accession>
<keyword evidence="2" id="KW-1133">Transmembrane helix</keyword>
<feature type="region of interest" description="Disordered" evidence="1">
    <location>
        <begin position="69"/>
        <end position="99"/>
    </location>
</feature>
<keyword evidence="2" id="KW-0812">Transmembrane</keyword>
<protein>
    <submittedName>
        <fullName evidence="3">Uncharacterized protein</fullName>
    </submittedName>
</protein>
<organism evidence="3 4">
    <name type="scientific">Apiosordaria backusii</name>
    <dbReference type="NCBI Taxonomy" id="314023"/>
    <lineage>
        <taxon>Eukaryota</taxon>
        <taxon>Fungi</taxon>
        <taxon>Dikarya</taxon>
        <taxon>Ascomycota</taxon>
        <taxon>Pezizomycotina</taxon>
        <taxon>Sordariomycetes</taxon>
        <taxon>Sordariomycetidae</taxon>
        <taxon>Sordariales</taxon>
        <taxon>Lasiosphaeriaceae</taxon>
        <taxon>Apiosordaria</taxon>
    </lineage>
</organism>